<dbReference type="FunFam" id="3.40.50.1220:FF:000028">
    <property type="entry name" value="Acetolactate synthase, catabolic"/>
    <property type="match status" value="1"/>
</dbReference>
<feature type="domain" description="Thiamine pyrophosphate enzyme central" evidence="4">
    <location>
        <begin position="202"/>
        <end position="336"/>
    </location>
</feature>
<proteinExistence type="inferred from homology"/>
<evidence type="ECO:0000313" key="7">
    <source>
        <dbReference type="EMBL" id="QOY27186.1"/>
    </source>
</evidence>
<dbReference type="Pfam" id="PF02775">
    <property type="entry name" value="TPP_enzyme_C"/>
    <property type="match status" value="1"/>
</dbReference>
<name>A0A7W4LV42_BACVE</name>
<dbReference type="NCBIfam" id="NF006187">
    <property type="entry name" value="PRK08322.1"/>
    <property type="match status" value="1"/>
</dbReference>
<dbReference type="SUPFAM" id="SSF52518">
    <property type="entry name" value="Thiamin diphosphate-binding fold (THDP-binding)"/>
    <property type="match status" value="2"/>
</dbReference>
<keyword evidence="7" id="KW-0808">Transferase</keyword>
<evidence type="ECO:0000256" key="1">
    <source>
        <dbReference type="ARBA" id="ARBA00007812"/>
    </source>
</evidence>
<dbReference type="GO" id="GO:0005948">
    <property type="term" value="C:acetolactate synthase complex"/>
    <property type="evidence" value="ECO:0007669"/>
    <property type="project" value="TreeGrafter"/>
</dbReference>
<evidence type="ECO:0000256" key="3">
    <source>
        <dbReference type="RuleBase" id="RU362132"/>
    </source>
</evidence>
<dbReference type="Pfam" id="PF02776">
    <property type="entry name" value="TPP_enzyme_N"/>
    <property type="match status" value="1"/>
</dbReference>
<dbReference type="CDD" id="cd07035">
    <property type="entry name" value="TPP_PYR_POX_like"/>
    <property type="match status" value="1"/>
</dbReference>
<dbReference type="FunFam" id="3.40.50.970:FF:000007">
    <property type="entry name" value="Acetolactate synthase"/>
    <property type="match status" value="1"/>
</dbReference>
<dbReference type="GO" id="GO:0034077">
    <property type="term" value="P:butanediol metabolic process"/>
    <property type="evidence" value="ECO:0007669"/>
    <property type="project" value="InterPro"/>
</dbReference>
<dbReference type="GO" id="GO:0050660">
    <property type="term" value="F:flavin adenine dinucleotide binding"/>
    <property type="evidence" value="ECO:0007669"/>
    <property type="project" value="TreeGrafter"/>
</dbReference>
<keyword evidence="2 3" id="KW-0786">Thiamine pyrophosphate</keyword>
<dbReference type="SUPFAM" id="SSF52467">
    <property type="entry name" value="DHS-like NAD/FAD-binding domain"/>
    <property type="match status" value="1"/>
</dbReference>
<dbReference type="GO" id="GO:0009099">
    <property type="term" value="P:L-valine biosynthetic process"/>
    <property type="evidence" value="ECO:0007669"/>
    <property type="project" value="TreeGrafter"/>
</dbReference>
<dbReference type="GO" id="GO:0000287">
    <property type="term" value="F:magnesium ion binding"/>
    <property type="evidence" value="ECO:0007669"/>
    <property type="project" value="InterPro"/>
</dbReference>
<dbReference type="PANTHER" id="PTHR18968">
    <property type="entry name" value="THIAMINE PYROPHOSPHATE ENZYMES"/>
    <property type="match status" value="1"/>
</dbReference>
<reference evidence="8" key="1">
    <citation type="submission" date="2020-10" db="EMBL/GenBank/DDBJ databases">
        <title>Complete genome sequence of Bacillus velezensis NST6.</title>
        <authorList>
            <person name="Choi J."/>
        </authorList>
    </citation>
    <scope>NUCLEOTIDE SEQUENCE [LARGE SCALE GENOMIC DNA]</scope>
    <source>
        <strain evidence="8">NST6</strain>
    </source>
</reference>
<dbReference type="InterPro" id="IPR029035">
    <property type="entry name" value="DHS-like_NAD/FAD-binding_dom"/>
</dbReference>
<organism evidence="7 8">
    <name type="scientific">Bacillus velezensis</name>
    <dbReference type="NCBI Taxonomy" id="492670"/>
    <lineage>
        <taxon>Bacteria</taxon>
        <taxon>Bacillati</taxon>
        <taxon>Bacillota</taxon>
        <taxon>Bacilli</taxon>
        <taxon>Bacillales</taxon>
        <taxon>Bacillaceae</taxon>
        <taxon>Bacillus</taxon>
        <taxon>Bacillus amyloliquefaciens group</taxon>
    </lineage>
</organism>
<dbReference type="GO" id="GO:0030976">
    <property type="term" value="F:thiamine pyrophosphate binding"/>
    <property type="evidence" value="ECO:0007669"/>
    <property type="project" value="InterPro"/>
</dbReference>
<dbReference type="NCBIfam" id="NF006378">
    <property type="entry name" value="PRK08617.1"/>
    <property type="match status" value="1"/>
</dbReference>
<dbReference type="InterPro" id="IPR012000">
    <property type="entry name" value="Thiamin_PyroP_enz_cen_dom"/>
</dbReference>
<sequence>MLAKATNELKTSGKNRGAELVVDCLVEQGVTHVFGIPGAKIDAVFDALKDKGPELVLCRHEQNAAFMAAAVGRLTGKPGVCLVTSGPGASNLATGLLTANTEGDPVVALAGNVIRADRLKRTHQSLDNAALFQPITKYSVEVQETGNIPEAVTNAFRAASAGQAGAAFVSFPQDVVNEITNVKNVRSVPAPKQGPAPEEAVSAAIAKIQTAKLPVLLVGMKGGRPEAVKQIRKLLAKTKLPFVETYQGAGTLSRELEDQYFGRIGLFRNQPGDLLLEQADVVLTIGYDPIEYDPKFWNVNGDRAIIHLDEIQADIDHAYQPELELLGDIPATVKQIEHDAVTFDMGSREKEVLSELKQMLSDSEKAPSDHKSDRVHPLQIVQELRNAIDDDVTVTCDIGSHAIWMSRYFRAYEPLKLLISNGMQTLGVALPWAIAATLVNPGEKVVSVSGDGGFLFSAMELETAVRLKAPIVHLVWNDSTYDMVAFQQMKKYNRTSCVDFGNIDIVKYAESFGATGLRVESPEQLADVLQKGLNTEGPVIIDIPVDYSDNVHLSSDMLPKQFKEKMKAKAL</sequence>
<comment type="similarity">
    <text evidence="1 3">Belongs to the TPP enzyme family.</text>
</comment>
<dbReference type="InterPro" id="IPR029061">
    <property type="entry name" value="THDP-binding"/>
</dbReference>
<evidence type="ECO:0000256" key="2">
    <source>
        <dbReference type="ARBA" id="ARBA00023052"/>
    </source>
</evidence>
<evidence type="ECO:0000259" key="4">
    <source>
        <dbReference type="Pfam" id="PF00205"/>
    </source>
</evidence>
<gene>
    <name evidence="7" type="primary">alsS</name>
    <name evidence="7" type="ORF">BACVE_002197</name>
</gene>
<dbReference type="InterPro" id="IPR012001">
    <property type="entry name" value="Thiamin_PyroP_enz_TPP-bd_dom"/>
</dbReference>
<dbReference type="Gene3D" id="3.40.50.1220">
    <property type="entry name" value="TPP-binding domain"/>
    <property type="match status" value="1"/>
</dbReference>
<dbReference type="GO" id="GO:0003984">
    <property type="term" value="F:acetolactate synthase activity"/>
    <property type="evidence" value="ECO:0007669"/>
    <property type="project" value="UniProtKB-EC"/>
</dbReference>
<dbReference type="CDD" id="cd02010">
    <property type="entry name" value="TPP_ALS"/>
    <property type="match status" value="1"/>
</dbReference>
<accession>A0A7W4LV42</accession>
<dbReference type="Proteomes" id="UP000587477">
    <property type="component" value="Chromosome"/>
</dbReference>
<dbReference type="InterPro" id="IPR000399">
    <property type="entry name" value="TPP-bd_CS"/>
</dbReference>
<evidence type="ECO:0000259" key="5">
    <source>
        <dbReference type="Pfam" id="PF02775"/>
    </source>
</evidence>
<dbReference type="Gene3D" id="3.40.50.970">
    <property type="match status" value="2"/>
</dbReference>
<dbReference type="PROSITE" id="PS00187">
    <property type="entry name" value="TPP_ENZYMES"/>
    <property type="match status" value="1"/>
</dbReference>
<dbReference type="AlphaFoldDB" id="A0A7W4LV42"/>
<dbReference type="Pfam" id="PF00205">
    <property type="entry name" value="TPP_enzyme_M"/>
    <property type="match status" value="1"/>
</dbReference>
<dbReference type="GO" id="GO:0009097">
    <property type="term" value="P:isoleucine biosynthetic process"/>
    <property type="evidence" value="ECO:0007669"/>
    <property type="project" value="TreeGrafter"/>
</dbReference>
<feature type="domain" description="Thiamine pyrophosphate enzyme TPP-binding" evidence="5">
    <location>
        <begin position="397"/>
        <end position="543"/>
    </location>
</feature>
<dbReference type="InterPro" id="IPR012782">
    <property type="entry name" value="Acetolactate_synth_catblc"/>
</dbReference>
<protein>
    <submittedName>
        <fullName evidence="7">Acetolactate synthase</fullName>
        <ecNumber evidence="7">2.2.1.6</ecNumber>
    </submittedName>
</protein>
<dbReference type="PANTHER" id="PTHR18968:SF129">
    <property type="entry name" value="ACETOLACTATE SYNTHASE"/>
    <property type="match status" value="1"/>
</dbReference>
<dbReference type="NCBIfam" id="TIGR02418">
    <property type="entry name" value="acolac_catab"/>
    <property type="match status" value="1"/>
</dbReference>
<evidence type="ECO:0000259" key="6">
    <source>
        <dbReference type="Pfam" id="PF02776"/>
    </source>
</evidence>
<feature type="domain" description="Thiamine pyrophosphate enzyme N-terminal TPP-binding" evidence="6">
    <location>
        <begin position="16"/>
        <end position="130"/>
    </location>
</feature>
<dbReference type="EMBL" id="CP063687">
    <property type="protein sequence ID" value="QOY27186.1"/>
    <property type="molecule type" value="Genomic_DNA"/>
</dbReference>
<dbReference type="InterPro" id="IPR045229">
    <property type="entry name" value="TPP_enz"/>
</dbReference>
<dbReference type="InterPro" id="IPR011766">
    <property type="entry name" value="TPP_enzyme_TPP-bd"/>
</dbReference>
<evidence type="ECO:0000313" key="8">
    <source>
        <dbReference type="Proteomes" id="UP000587477"/>
    </source>
</evidence>
<dbReference type="EC" id="2.2.1.6" evidence="7"/>